<dbReference type="GO" id="GO:0006598">
    <property type="term" value="P:polyamine catabolic process"/>
    <property type="evidence" value="ECO:0007669"/>
    <property type="project" value="TreeGrafter"/>
</dbReference>
<evidence type="ECO:0000313" key="5">
    <source>
        <dbReference type="EMBL" id="ROL62818.1"/>
    </source>
</evidence>
<keyword evidence="6" id="KW-1185">Reference proteome</keyword>
<sequence length="447" mass="48602">MTTNGQNSLAERLTGIDEIECITPDLNGVPRGKVMTAEGFLQGRRLQMARGVLLQCIMGGYPAARFYGSDDGDLALVADPQHIYRLPWSDEPRALAICDAVELSGESSGLSSRGLLKAVIARYAARGLAPVVATELEFFVFAPNSDPDQPFLPPLGKDGRREEGHSAFSVSSNNGLRPFFSEVYRCMAALGLPRDTFMHEMGVSQFEINLLHGDPLLLADQTLLFKHLLKEVALKHGLTVVCMAKPLAHTPGSSMHIHQSVVAVEGGGNVFSDAEGKPTPAFYHFIGGQQACMADFTALFAPNVNSYQRLCHPYASPNNACWSEDNRAAGLRIPASAPVARRVENRLPGADTNPYLAIAASLAAGLYGIEQQLEPTPAIQGEFEVPDHLSLPCTLHAALERLKRSELARELFGKEFIEGYIATKTLELTSFFDEITPWERRVLAAQA</sequence>
<dbReference type="SUPFAM" id="SSF55931">
    <property type="entry name" value="Glutamine synthetase/guanido kinase"/>
    <property type="match status" value="1"/>
</dbReference>
<dbReference type="Pfam" id="PF00120">
    <property type="entry name" value="Gln-synt_C"/>
    <property type="match status" value="1"/>
</dbReference>
<name>A0A423CU99_9PSED</name>
<dbReference type="AlphaFoldDB" id="A0A423CU99"/>
<dbReference type="Gene3D" id="3.30.590.10">
    <property type="entry name" value="Glutamine synthetase/guanido kinase, catalytic domain"/>
    <property type="match status" value="1"/>
</dbReference>
<gene>
    <name evidence="5" type="ORF">BHU25_24440</name>
</gene>
<dbReference type="PANTHER" id="PTHR43785">
    <property type="entry name" value="GAMMA-GLUTAMYLPUTRESCINE SYNTHETASE"/>
    <property type="match status" value="1"/>
</dbReference>
<keyword evidence="1" id="KW-0436">Ligase</keyword>
<comment type="similarity">
    <text evidence="2 3">Belongs to the glutamine synthetase family.</text>
</comment>
<evidence type="ECO:0000259" key="4">
    <source>
        <dbReference type="PROSITE" id="PS51987"/>
    </source>
</evidence>
<protein>
    <submittedName>
        <fullName evidence="5">Glutamine synthetase</fullName>
    </submittedName>
</protein>
<evidence type="ECO:0000313" key="6">
    <source>
        <dbReference type="Proteomes" id="UP000285286"/>
    </source>
</evidence>
<dbReference type="GO" id="GO:0004356">
    <property type="term" value="F:glutamine synthetase activity"/>
    <property type="evidence" value="ECO:0007669"/>
    <property type="project" value="InterPro"/>
</dbReference>
<evidence type="ECO:0000256" key="2">
    <source>
        <dbReference type="PROSITE-ProRule" id="PRU01331"/>
    </source>
</evidence>
<dbReference type="Proteomes" id="UP000285286">
    <property type="component" value="Unassembled WGS sequence"/>
</dbReference>
<proteinExistence type="inferred from homology"/>
<feature type="domain" description="GS catalytic" evidence="4">
    <location>
        <begin position="112"/>
        <end position="447"/>
    </location>
</feature>
<reference evidence="5 6" key="1">
    <citation type="submission" date="2016-10" db="EMBL/GenBank/DDBJ databases">
        <title>Comparative genome analysis of multiple Pseudomonas spp. focuses on biocontrol and plant growth promoting traits.</title>
        <authorList>
            <person name="Tao X.-Y."/>
            <person name="Taylor C.G."/>
        </authorList>
    </citation>
    <scope>NUCLEOTIDE SEQUENCE [LARGE SCALE GENOMIC DNA]</scope>
    <source>
        <strain evidence="5 6">15D11</strain>
    </source>
</reference>
<organism evidence="5 6">
    <name type="scientific">Pseudomonas vranovensis</name>
    <dbReference type="NCBI Taxonomy" id="321661"/>
    <lineage>
        <taxon>Bacteria</taxon>
        <taxon>Pseudomonadati</taxon>
        <taxon>Pseudomonadota</taxon>
        <taxon>Gammaproteobacteria</taxon>
        <taxon>Pseudomonadales</taxon>
        <taxon>Pseudomonadaceae</taxon>
        <taxon>Pseudomonas</taxon>
    </lineage>
</organism>
<dbReference type="Gene3D" id="3.10.20.70">
    <property type="entry name" value="Glutamine synthetase, N-terminal domain"/>
    <property type="match status" value="1"/>
</dbReference>
<evidence type="ECO:0000256" key="3">
    <source>
        <dbReference type="RuleBase" id="RU000384"/>
    </source>
</evidence>
<dbReference type="SUPFAM" id="SSF54368">
    <property type="entry name" value="Glutamine synthetase, N-terminal domain"/>
    <property type="match status" value="1"/>
</dbReference>
<dbReference type="InterPro" id="IPR008146">
    <property type="entry name" value="Gln_synth_cat_dom"/>
</dbReference>
<comment type="caution">
    <text evidence="5">The sequence shown here is derived from an EMBL/GenBank/DDBJ whole genome shotgun (WGS) entry which is preliminary data.</text>
</comment>
<dbReference type="EMBL" id="MOAM01000046">
    <property type="protein sequence ID" value="ROL62818.1"/>
    <property type="molecule type" value="Genomic_DNA"/>
</dbReference>
<dbReference type="STRING" id="1292031.GCA_000425805_02864"/>
<dbReference type="InterPro" id="IPR014746">
    <property type="entry name" value="Gln_synth/guanido_kin_cat_dom"/>
</dbReference>
<evidence type="ECO:0000256" key="1">
    <source>
        <dbReference type="ARBA" id="ARBA00022598"/>
    </source>
</evidence>
<dbReference type="PROSITE" id="PS51987">
    <property type="entry name" value="GS_CATALYTIC"/>
    <property type="match status" value="1"/>
</dbReference>
<dbReference type="InterPro" id="IPR036651">
    <property type="entry name" value="Gln_synt_N_sf"/>
</dbReference>
<dbReference type="PANTHER" id="PTHR43785:SF3">
    <property type="entry name" value="GS CATALYTIC DOMAIN-CONTAINING PROTEIN"/>
    <property type="match status" value="1"/>
</dbReference>
<dbReference type="SMART" id="SM01230">
    <property type="entry name" value="Gln-synt_C"/>
    <property type="match status" value="1"/>
</dbReference>
<dbReference type="GO" id="GO:0006542">
    <property type="term" value="P:glutamine biosynthetic process"/>
    <property type="evidence" value="ECO:0007669"/>
    <property type="project" value="InterPro"/>
</dbReference>
<accession>A0A423CU99</accession>